<keyword evidence="3" id="KW-1185">Reference proteome</keyword>
<sequence length="89" mass="8928">GYPSWNSSQIQLSTSQVTTTSPSIASFVIASSATAPAVSSSFATTGTPSSIFSQIQLTSKQGTATTLSSASFTISSSTIPPLMSSIAST</sequence>
<feature type="non-terminal residue" evidence="1">
    <location>
        <position position="89"/>
    </location>
</feature>
<evidence type="ECO:0000313" key="3">
    <source>
        <dbReference type="Proteomes" id="UP001634394"/>
    </source>
</evidence>
<name>A0ABD3X7F0_SINWO</name>
<accession>A0ABD3X7F0</accession>
<evidence type="ECO:0000313" key="1">
    <source>
        <dbReference type="EMBL" id="KAL3882169.1"/>
    </source>
</evidence>
<dbReference type="Proteomes" id="UP001634394">
    <property type="component" value="Unassembled WGS sequence"/>
</dbReference>
<gene>
    <name evidence="1" type="ORF">ACJMK2_028537</name>
    <name evidence="2" type="ORF">ACJMK2_028538</name>
</gene>
<dbReference type="AlphaFoldDB" id="A0ABD3X7F0"/>
<feature type="non-terminal residue" evidence="1">
    <location>
        <position position="1"/>
    </location>
</feature>
<organism evidence="1 3">
    <name type="scientific">Sinanodonta woodiana</name>
    <name type="common">Chinese pond mussel</name>
    <name type="synonym">Anodonta woodiana</name>
    <dbReference type="NCBI Taxonomy" id="1069815"/>
    <lineage>
        <taxon>Eukaryota</taxon>
        <taxon>Metazoa</taxon>
        <taxon>Spiralia</taxon>
        <taxon>Lophotrochozoa</taxon>
        <taxon>Mollusca</taxon>
        <taxon>Bivalvia</taxon>
        <taxon>Autobranchia</taxon>
        <taxon>Heteroconchia</taxon>
        <taxon>Palaeoheterodonta</taxon>
        <taxon>Unionida</taxon>
        <taxon>Unionoidea</taxon>
        <taxon>Unionidae</taxon>
        <taxon>Unioninae</taxon>
        <taxon>Sinanodonta</taxon>
    </lineage>
</organism>
<dbReference type="EMBL" id="JBJQND010000003">
    <property type="protein sequence ID" value="KAL3882170.1"/>
    <property type="molecule type" value="Genomic_DNA"/>
</dbReference>
<evidence type="ECO:0000313" key="2">
    <source>
        <dbReference type="EMBL" id="KAL3882170.1"/>
    </source>
</evidence>
<proteinExistence type="predicted"/>
<comment type="caution">
    <text evidence="1">The sequence shown here is derived from an EMBL/GenBank/DDBJ whole genome shotgun (WGS) entry which is preliminary data.</text>
</comment>
<dbReference type="EMBL" id="JBJQND010000003">
    <property type="protein sequence ID" value="KAL3882169.1"/>
    <property type="molecule type" value="Genomic_DNA"/>
</dbReference>
<protein>
    <submittedName>
        <fullName evidence="1">Uncharacterized protein</fullName>
    </submittedName>
</protein>
<reference evidence="1 3" key="1">
    <citation type="submission" date="2024-11" db="EMBL/GenBank/DDBJ databases">
        <title>Chromosome-level genome assembly of the freshwater bivalve Anodonta woodiana.</title>
        <authorList>
            <person name="Chen X."/>
        </authorList>
    </citation>
    <scope>NUCLEOTIDE SEQUENCE [LARGE SCALE GENOMIC DNA]</scope>
    <source>
        <strain evidence="1">MN2024</strain>
        <tissue evidence="1">Gills</tissue>
    </source>
</reference>